<organism evidence="3 4">
    <name type="scientific">Parachaetomium inaequale</name>
    <dbReference type="NCBI Taxonomy" id="2588326"/>
    <lineage>
        <taxon>Eukaryota</taxon>
        <taxon>Fungi</taxon>
        <taxon>Dikarya</taxon>
        <taxon>Ascomycota</taxon>
        <taxon>Pezizomycotina</taxon>
        <taxon>Sordariomycetes</taxon>
        <taxon>Sordariomycetidae</taxon>
        <taxon>Sordariales</taxon>
        <taxon>Chaetomiaceae</taxon>
        <taxon>Parachaetomium</taxon>
    </lineage>
</organism>
<dbReference type="Proteomes" id="UP001303115">
    <property type="component" value="Unassembled WGS sequence"/>
</dbReference>
<comment type="caution">
    <text evidence="3">The sequence shown here is derived from an EMBL/GenBank/DDBJ whole genome shotgun (WGS) entry which is preliminary data.</text>
</comment>
<feature type="coiled-coil region" evidence="1">
    <location>
        <begin position="163"/>
        <end position="204"/>
    </location>
</feature>
<evidence type="ECO:0000256" key="1">
    <source>
        <dbReference type="SAM" id="Coils"/>
    </source>
</evidence>
<name>A0AAN6PIJ1_9PEZI</name>
<keyword evidence="4" id="KW-1185">Reference proteome</keyword>
<evidence type="ECO:0000256" key="2">
    <source>
        <dbReference type="SAM" id="MobiDB-lite"/>
    </source>
</evidence>
<dbReference type="AlphaFoldDB" id="A0AAN6PIJ1"/>
<evidence type="ECO:0000313" key="3">
    <source>
        <dbReference type="EMBL" id="KAK4041307.1"/>
    </source>
</evidence>
<evidence type="ECO:0000313" key="4">
    <source>
        <dbReference type="Proteomes" id="UP001303115"/>
    </source>
</evidence>
<feature type="region of interest" description="Disordered" evidence="2">
    <location>
        <begin position="86"/>
        <end position="108"/>
    </location>
</feature>
<accession>A0AAN6PIJ1</accession>
<reference evidence="4" key="1">
    <citation type="journal article" date="2023" name="Mol. Phylogenet. Evol.">
        <title>Genome-scale phylogeny and comparative genomics of the fungal order Sordariales.</title>
        <authorList>
            <person name="Hensen N."/>
            <person name="Bonometti L."/>
            <person name="Westerberg I."/>
            <person name="Brannstrom I.O."/>
            <person name="Guillou S."/>
            <person name="Cros-Aarteil S."/>
            <person name="Calhoun S."/>
            <person name="Haridas S."/>
            <person name="Kuo A."/>
            <person name="Mondo S."/>
            <person name="Pangilinan J."/>
            <person name="Riley R."/>
            <person name="LaButti K."/>
            <person name="Andreopoulos B."/>
            <person name="Lipzen A."/>
            <person name="Chen C."/>
            <person name="Yan M."/>
            <person name="Daum C."/>
            <person name="Ng V."/>
            <person name="Clum A."/>
            <person name="Steindorff A."/>
            <person name="Ohm R.A."/>
            <person name="Martin F."/>
            <person name="Silar P."/>
            <person name="Natvig D.O."/>
            <person name="Lalanne C."/>
            <person name="Gautier V."/>
            <person name="Ament-Velasquez S.L."/>
            <person name="Kruys A."/>
            <person name="Hutchinson M.I."/>
            <person name="Powell A.J."/>
            <person name="Barry K."/>
            <person name="Miller A.N."/>
            <person name="Grigoriev I.V."/>
            <person name="Debuchy R."/>
            <person name="Gladieux P."/>
            <person name="Hiltunen Thoren M."/>
            <person name="Johannesson H."/>
        </authorList>
    </citation>
    <scope>NUCLEOTIDE SEQUENCE [LARGE SCALE GENOMIC DNA]</scope>
    <source>
        <strain evidence="4">CBS 284.82</strain>
    </source>
</reference>
<protein>
    <submittedName>
        <fullName evidence="3">Uncharacterized protein</fullName>
    </submittedName>
</protein>
<keyword evidence="1" id="KW-0175">Coiled coil</keyword>
<sequence length="206" mass="22991">MAETMEDVDYEGMLNGIMEYTGEDTDDVVLDFGRVLDGMDAQEGPAEETEGIPLSFDMELEDGLGASEEDSMAWDRKEAVWLGALPDLSGGETNPGAGGDTSTATATAGAEDMPYTRLALVYEENWLLKEINDLRAQIFQPKKETARLHEEMDRQREMNALVHDRLQELNACLREEGARLVEERARLQEVIARETAEINRLRGQGH</sequence>
<gene>
    <name evidence="3" type="ORF">C8A01DRAFT_34609</name>
</gene>
<proteinExistence type="predicted"/>
<dbReference type="EMBL" id="MU854359">
    <property type="protein sequence ID" value="KAK4041307.1"/>
    <property type="molecule type" value="Genomic_DNA"/>
</dbReference>